<dbReference type="InterPro" id="IPR003173">
    <property type="entry name" value="PC4_C"/>
</dbReference>
<sequence>MMNADLTSSRNSFDEKFKMHFTYIKVTAVVLLFAVNISALIFIAHVVKPPPRSSTDCIKIESDVESNVSEVSVNDTLCTYVKQFPLPEHYRITVCLYRGRTRIDVRRFINDTATIKGVFLNIKQWKYMRSIIPRIDLSIADA</sequence>
<keyword evidence="1" id="KW-0472">Membrane</keyword>
<comment type="caution">
    <text evidence="3">The sequence shown here is derived from an EMBL/GenBank/DDBJ whole genome shotgun (WGS) entry which is preliminary data.</text>
</comment>
<dbReference type="GO" id="GO:0006355">
    <property type="term" value="P:regulation of DNA-templated transcription"/>
    <property type="evidence" value="ECO:0007669"/>
    <property type="project" value="InterPro"/>
</dbReference>
<dbReference type="Pfam" id="PF02229">
    <property type="entry name" value="PC4"/>
    <property type="match status" value="1"/>
</dbReference>
<gene>
    <name evidence="3" type="ORF">BOW52_11090</name>
</gene>
<dbReference type="GO" id="GO:0003677">
    <property type="term" value="F:DNA binding"/>
    <property type="evidence" value="ECO:0007669"/>
    <property type="project" value="InterPro"/>
</dbReference>
<proteinExistence type="predicted"/>
<reference evidence="3 4" key="1">
    <citation type="submission" date="2016-11" db="EMBL/GenBank/DDBJ databases">
        <title>Mixed transmission modes and dynamic genome evolution in an obligate animal-bacterial symbiosis.</title>
        <authorList>
            <person name="Russell S.L."/>
            <person name="Corbett-Detig R.B."/>
            <person name="Cavanaugh C.M."/>
        </authorList>
    </citation>
    <scope>NUCLEOTIDE SEQUENCE [LARGE SCALE GENOMIC DNA]</scope>
    <source>
        <strain evidence="3">Sp-SM6</strain>
    </source>
</reference>
<protein>
    <recommendedName>
        <fullName evidence="2">Transcriptional coactivator p15 (PC4) C-terminal domain-containing protein</fullName>
    </recommendedName>
</protein>
<keyword evidence="4" id="KW-1185">Reference proteome</keyword>
<dbReference type="EMBL" id="MPRK01000367">
    <property type="protein sequence ID" value="OOZ35862.1"/>
    <property type="molecule type" value="Genomic_DNA"/>
</dbReference>
<dbReference type="AlphaFoldDB" id="A0A1T2KSQ7"/>
<keyword evidence="1" id="KW-1133">Transmembrane helix</keyword>
<dbReference type="Proteomes" id="UP000190198">
    <property type="component" value="Unassembled WGS sequence"/>
</dbReference>
<dbReference type="Gene3D" id="2.30.31.10">
    <property type="entry name" value="Transcriptional Coactivator Pc4, Chain A"/>
    <property type="match status" value="1"/>
</dbReference>
<evidence type="ECO:0000313" key="4">
    <source>
        <dbReference type="Proteomes" id="UP000190198"/>
    </source>
</evidence>
<feature type="non-terminal residue" evidence="3">
    <location>
        <position position="142"/>
    </location>
</feature>
<dbReference type="InterPro" id="IPR009044">
    <property type="entry name" value="ssDNA-bd_transcriptional_reg"/>
</dbReference>
<evidence type="ECO:0000259" key="2">
    <source>
        <dbReference type="Pfam" id="PF02229"/>
    </source>
</evidence>
<dbReference type="SUPFAM" id="SSF54447">
    <property type="entry name" value="ssDNA-binding transcriptional regulator domain"/>
    <property type="match status" value="1"/>
</dbReference>
<keyword evidence="1" id="KW-0812">Transmembrane</keyword>
<accession>A0A1T2KSQ7</accession>
<evidence type="ECO:0000313" key="3">
    <source>
        <dbReference type="EMBL" id="OOZ35862.1"/>
    </source>
</evidence>
<evidence type="ECO:0000256" key="1">
    <source>
        <dbReference type="SAM" id="Phobius"/>
    </source>
</evidence>
<feature type="domain" description="Transcriptional coactivator p15 (PC4) C-terminal" evidence="2">
    <location>
        <begin position="85"/>
        <end position="130"/>
    </location>
</feature>
<name>A0A1T2KSQ7_9GAMM</name>
<feature type="transmembrane region" description="Helical" evidence="1">
    <location>
        <begin position="21"/>
        <end position="47"/>
    </location>
</feature>
<organism evidence="3 4">
    <name type="scientific">Solemya elarraichensis gill symbiont</name>
    <dbReference type="NCBI Taxonomy" id="1918949"/>
    <lineage>
        <taxon>Bacteria</taxon>
        <taxon>Pseudomonadati</taxon>
        <taxon>Pseudomonadota</taxon>
        <taxon>Gammaproteobacteria</taxon>
        <taxon>sulfur-oxidizing symbionts</taxon>
    </lineage>
</organism>